<dbReference type="InParanoid" id="A0A3Q0G557"/>
<dbReference type="InterPro" id="IPR021852">
    <property type="entry name" value="DUF3456"/>
</dbReference>
<name>A0A3Q0G557_ALLSI</name>
<evidence type="ECO:0000256" key="1">
    <source>
        <dbReference type="ARBA" id="ARBA00007285"/>
    </source>
</evidence>
<gene>
    <name evidence="4" type="primary">CNPY1</name>
</gene>
<sequence>METGYINIAEIEFICDSVPLTMVVMKTSYFDQQRVPLAKSETFSTELFENICDRMNGNQLQVDPQAQKRTFKRFAPRKDEKIYADFLKIYFYSDAYKPLKFAVSQHNTLCESIKEEYEDEIFSLIAQEADYLADKLSSEKSGLWEEPATYIEL</sequence>
<dbReference type="KEGG" id="asn:112549412"/>
<comment type="similarity">
    <text evidence="1">Belongs to the canopy family.</text>
</comment>
<dbReference type="STRING" id="38654.A0A3Q0G557"/>
<dbReference type="PANTHER" id="PTHR13341">
    <property type="entry name" value="MIR-INTERACTING SAPOSIN-LIKE PROTEIN"/>
    <property type="match status" value="1"/>
</dbReference>
<dbReference type="CTD" id="285888"/>
<evidence type="ECO:0000259" key="2">
    <source>
        <dbReference type="Pfam" id="PF11938"/>
    </source>
</evidence>
<organism evidence="3 4">
    <name type="scientific">Alligator sinensis</name>
    <name type="common">Chinese alligator</name>
    <dbReference type="NCBI Taxonomy" id="38654"/>
    <lineage>
        <taxon>Eukaryota</taxon>
        <taxon>Metazoa</taxon>
        <taxon>Chordata</taxon>
        <taxon>Craniata</taxon>
        <taxon>Vertebrata</taxon>
        <taxon>Euteleostomi</taxon>
        <taxon>Archelosauria</taxon>
        <taxon>Archosauria</taxon>
        <taxon>Crocodylia</taxon>
        <taxon>Alligatoridae</taxon>
        <taxon>Alligatorinae</taxon>
        <taxon>Alligator</taxon>
    </lineage>
</organism>
<evidence type="ECO:0000313" key="4">
    <source>
        <dbReference type="RefSeq" id="XP_025053565.1"/>
    </source>
</evidence>
<accession>A0A3Q0G557</accession>
<dbReference type="Pfam" id="PF11938">
    <property type="entry name" value="DUF3456"/>
    <property type="match status" value="1"/>
</dbReference>
<proteinExistence type="inferred from homology"/>
<dbReference type="AlphaFoldDB" id="A0A3Q0G557"/>
<dbReference type="GeneID" id="112549412"/>
<dbReference type="PANTHER" id="PTHR13341:SF4">
    <property type="entry name" value="CANOPY FGF SIGNALING REGULATOR 1"/>
    <property type="match status" value="1"/>
</dbReference>
<protein>
    <submittedName>
        <fullName evidence="4">LOW QUALITY PROTEIN: protein canopy homolog 1</fullName>
    </submittedName>
</protein>
<dbReference type="Proteomes" id="UP000189705">
    <property type="component" value="Unplaced"/>
</dbReference>
<keyword evidence="3" id="KW-1185">Reference proteome</keyword>
<dbReference type="InterPro" id="IPR042415">
    <property type="entry name" value="CNPY"/>
</dbReference>
<dbReference type="RefSeq" id="XP_025053565.1">
    <property type="nucleotide sequence ID" value="XM_025197780.1"/>
</dbReference>
<reference evidence="4" key="1">
    <citation type="submission" date="2025-08" db="UniProtKB">
        <authorList>
            <consortium name="RefSeq"/>
        </authorList>
    </citation>
    <scope>IDENTIFICATION</scope>
</reference>
<evidence type="ECO:0000313" key="3">
    <source>
        <dbReference type="Proteomes" id="UP000189705"/>
    </source>
</evidence>
<dbReference type="GO" id="GO:0005783">
    <property type="term" value="C:endoplasmic reticulum"/>
    <property type="evidence" value="ECO:0007669"/>
    <property type="project" value="TreeGrafter"/>
</dbReference>
<feature type="domain" description="DUF3456" evidence="2">
    <location>
        <begin position="31"/>
        <end position="141"/>
    </location>
</feature>